<proteinExistence type="predicted"/>
<name>A0ABU5IMQ0_9BURK</name>
<evidence type="ECO:0000256" key="1">
    <source>
        <dbReference type="SAM" id="SignalP"/>
    </source>
</evidence>
<dbReference type="EMBL" id="JAXOJX010000060">
    <property type="protein sequence ID" value="MDZ5460183.1"/>
    <property type="molecule type" value="Genomic_DNA"/>
</dbReference>
<keyword evidence="4" id="KW-1185">Reference proteome</keyword>
<keyword evidence="1" id="KW-0732">Signal</keyword>
<comment type="caution">
    <text evidence="3">The sequence shown here is derived from an EMBL/GenBank/DDBJ whole genome shotgun (WGS) entry which is preliminary data.</text>
</comment>
<feature type="signal peptide" evidence="1">
    <location>
        <begin position="1"/>
        <end position="24"/>
    </location>
</feature>
<evidence type="ECO:0000313" key="4">
    <source>
        <dbReference type="Proteomes" id="UP001293718"/>
    </source>
</evidence>
<organism evidence="3 4">
    <name type="scientific">Azohydromonas lata</name>
    <dbReference type="NCBI Taxonomy" id="45677"/>
    <lineage>
        <taxon>Bacteria</taxon>
        <taxon>Pseudomonadati</taxon>
        <taxon>Pseudomonadota</taxon>
        <taxon>Betaproteobacteria</taxon>
        <taxon>Burkholderiales</taxon>
        <taxon>Sphaerotilaceae</taxon>
        <taxon>Azohydromonas</taxon>
    </lineage>
</organism>
<protein>
    <submittedName>
        <fullName evidence="3">PepSY domain-containing protein</fullName>
    </submittedName>
</protein>
<evidence type="ECO:0000313" key="3">
    <source>
        <dbReference type="EMBL" id="MDZ5460183.1"/>
    </source>
</evidence>
<evidence type="ECO:0000259" key="2">
    <source>
        <dbReference type="Pfam" id="PF13670"/>
    </source>
</evidence>
<sequence>MKPVVLAAAALGIAASLGSTAAFAKANCKAYPKEEWLKEDDARSRIEAQGYKINKFKVDGNCYEIYGRAPDGRKVEIYYDAKTLNPVKTEYGD</sequence>
<dbReference type="InterPro" id="IPR025711">
    <property type="entry name" value="PepSY"/>
</dbReference>
<feature type="domain" description="PepSY" evidence="2">
    <location>
        <begin position="9"/>
        <end position="90"/>
    </location>
</feature>
<gene>
    <name evidence="3" type="ORF">SM757_26745</name>
</gene>
<reference evidence="3 4" key="1">
    <citation type="submission" date="2023-11" db="EMBL/GenBank/DDBJ databases">
        <title>Draft genome of Azohydromonas lata strain H1 (DSM1123), a polyhydroxyalkanoate producer.</title>
        <authorList>
            <person name="Traversa D."/>
            <person name="D'Addabbo P."/>
            <person name="Pazzani C."/>
            <person name="Manzari C."/>
            <person name="Chiara M."/>
            <person name="Scrascia M."/>
        </authorList>
    </citation>
    <scope>NUCLEOTIDE SEQUENCE [LARGE SCALE GENOMIC DNA]</scope>
    <source>
        <strain evidence="3 4">H1</strain>
    </source>
</reference>
<dbReference type="RefSeq" id="WP_066330693.1">
    <property type="nucleotide sequence ID" value="NZ_JAXOJX010000060.1"/>
</dbReference>
<accession>A0ABU5IMQ0</accession>
<dbReference type="Proteomes" id="UP001293718">
    <property type="component" value="Unassembled WGS sequence"/>
</dbReference>
<feature type="chain" id="PRO_5047337725" evidence="1">
    <location>
        <begin position="25"/>
        <end position="93"/>
    </location>
</feature>
<dbReference type="Pfam" id="PF13670">
    <property type="entry name" value="PepSY_2"/>
    <property type="match status" value="1"/>
</dbReference>